<dbReference type="KEGG" id="ssck:SPSK_04473"/>
<keyword evidence="6" id="KW-0732">Signal</keyword>
<feature type="chain" id="PRO_5002454968" evidence="6">
    <location>
        <begin position="21"/>
        <end position="313"/>
    </location>
</feature>
<dbReference type="SMART" id="SM00321">
    <property type="entry name" value="WSC"/>
    <property type="match status" value="1"/>
</dbReference>
<comment type="caution">
    <text evidence="8">The sequence shown here is derived from an EMBL/GenBank/DDBJ whole genome shotgun (WGS) entry which is preliminary data.</text>
</comment>
<evidence type="ECO:0000256" key="2">
    <source>
        <dbReference type="ARBA" id="ARBA00022692"/>
    </source>
</evidence>
<dbReference type="GeneID" id="27666556"/>
<evidence type="ECO:0000256" key="1">
    <source>
        <dbReference type="ARBA" id="ARBA00004167"/>
    </source>
</evidence>
<dbReference type="Proteomes" id="UP000033710">
    <property type="component" value="Unassembled WGS sequence"/>
</dbReference>
<dbReference type="EMBL" id="AXCR01000010">
    <property type="protein sequence ID" value="KJR83523.1"/>
    <property type="molecule type" value="Genomic_DNA"/>
</dbReference>
<evidence type="ECO:0000256" key="4">
    <source>
        <dbReference type="ARBA" id="ARBA00023136"/>
    </source>
</evidence>
<feature type="signal peptide" evidence="6">
    <location>
        <begin position="1"/>
        <end position="20"/>
    </location>
</feature>
<dbReference type="GO" id="GO:0071944">
    <property type="term" value="C:cell periphery"/>
    <property type="evidence" value="ECO:0007669"/>
    <property type="project" value="UniProtKB-ARBA"/>
</dbReference>
<reference evidence="8 9" key="2">
    <citation type="journal article" date="2015" name="Eukaryot. Cell">
        <title>Asexual propagation of a virulent clone complex in a human and feline outbreak of sporotrichosis.</title>
        <authorList>
            <person name="Teixeira Mde M."/>
            <person name="Rodrigues A.M."/>
            <person name="Tsui C.K."/>
            <person name="de Almeida L.G."/>
            <person name="Van Diepeningen A.D."/>
            <person name="van den Ende B.G."/>
            <person name="Fernandes G.F."/>
            <person name="Kano R."/>
            <person name="Hamelin R.C."/>
            <person name="Lopes-Bezerra L.M."/>
            <person name="Vasconcelos A.T."/>
            <person name="de Hoog S."/>
            <person name="de Camargo Z.P."/>
            <person name="Felipe M.S."/>
        </authorList>
    </citation>
    <scope>NUCLEOTIDE SEQUENCE [LARGE SCALE GENOMIC DNA]</scope>
    <source>
        <strain evidence="8 9">1099-18</strain>
    </source>
</reference>
<dbReference type="AlphaFoldDB" id="A0A0F2M1F3"/>
<evidence type="ECO:0000313" key="8">
    <source>
        <dbReference type="EMBL" id="KJR83523.1"/>
    </source>
</evidence>
<feature type="domain" description="WSC" evidence="7">
    <location>
        <begin position="39"/>
        <end position="129"/>
    </location>
</feature>
<sequence>MKSIALIGISVAGFAASAVAATATKMGVEQPSSSPIYMQPVVQGCFSSSGDLVFNSSQPFNSRGACGGTVCQAMGKAVAASTEGSKCYCGDSYPPNSTLVDDKYCNAPCTGFGQDACGGTGYWTVYNTGLELYGVPYANDSSSSSSSSSSTATTASTTMVGGQTVFVTQTSESDNSGSKKSSTNTAGIAAGVVVGVVAVAAAVGAGIFIIRRRRNRAIEEEYRRNAAVNAFFSGGSGKAESTTGSHSISDSRLDPVMSQRRMSDGSIADNEDYSRRILRVRVTRNPCDDAVTIYYLICFTRNTANIATQVTNA</sequence>
<keyword evidence="3 5" id="KW-1133">Transmembrane helix</keyword>
<evidence type="ECO:0000256" key="3">
    <source>
        <dbReference type="ARBA" id="ARBA00022989"/>
    </source>
</evidence>
<keyword evidence="2 5" id="KW-0812">Transmembrane</keyword>
<organism evidence="8 9">
    <name type="scientific">Sporothrix schenckii 1099-18</name>
    <dbReference type="NCBI Taxonomy" id="1397361"/>
    <lineage>
        <taxon>Eukaryota</taxon>
        <taxon>Fungi</taxon>
        <taxon>Dikarya</taxon>
        <taxon>Ascomycota</taxon>
        <taxon>Pezizomycotina</taxon>
        <taxon>Sordariomycetes</taxon>
        <taxon>Sordariomycetidae</taxon>
        <taxon>Ophiostomatales</taxon>
        <taxon>Ophiostomataceae</taxon>
        <taxon>Sporothrix</taxon>
    </lineage>
</organism>
<evidence type="ECO:0000259" key="7">
    <source>
        <dbReference type="PROSITE" id="PS51212"/>
    </source>
</evidence>
<evidence type="ECO:0000256" key="5">
    <source>
        <dbReference type="SAM" id="Phobius"/>
    </source>
</evidence>
<dbReference type="OrthoDB" id="2019572at2759"/>
<protein>
    <submittedName>
        <fullName evidence="8">Cell wall integrity and stress response component</fullName>
    </submittedName>
</protein>
<reference evidence="8 9" key="1">
    <citation type="journal article" date="2014" name="BMC Genomics">
        <title>Comparative genomics of the major fungal agents of human and animal Sporotrichosis: Sporothrix schenckii and Sporothrix brasiliensis.</title>
        <authorList>
            <person name="Teixeira M.M."/>
            <person name="de Almeida L.G."/>
            <person name="Kubitschek-Barreira P."/>
            <person name="Alves F.L."/>
            <person name="Kioshima E.S."/>
            <person name="Abadio A.K."/>
            <person name="Fernandes L."/>
            <person name="Derengowski L.S."/>
            <person name="Ferreira K.S."/>
            <person name="Souza R.C."/>
            <person name="Ruiz J.C."/>
            <person name="de Andrade N.C."/>
            <person name="Paes H.C."/>
            <person name="Nicola A.M."/>
            <person name="Albuquerque P."/>
            <person name="Gerber A.L."/>
            <person name="Martins V.P."/>
            <person name="Peconick L.D."/>
            <person name="Neto A.V."/>
            <person name="Chaucanez C.B."/>
            <person name="Silva P.A."/>
            <person name="Cunha O.L."/>
            <person name="de Oliveira F.F."/>
            <person name="dos Santos T.C."/>
            <person name="Barros A.L."/>
            <person name="Soares M.A."/>
            <person name="de Oliveira L.M."/>
            <person name="Marini M.M."/>
            <person name="Villalobos-Duno H."/>
            <person name="Cunha M.M."/>
            <person name="de Hoog S."/>
            <person name="da Silveira J.F."/>
            <person name="Henrissat B."/>
            <person name="Nino-Vega G.A."/>
            <person name="Cisalpino P.S."/>
            <person name="Mora-Montes H.M."/>
            <person name="Almeida S.R."/>
            <person name="Stajich J.E."/>
            <person name="Lopes-Bezerra L.M."/>
            <person name="Vasconcelos A.T."/>
            <person name="Felipe M.S."/>
        </authorList>
    </citation>
    <scope>NUCLEOTIDE SEQUENCE [LARGE SCALE GENOMIC DNA]</scope>
    <source>
        <strain evidence="8 9">1099-18</strain>
    </source>
</reference>
<dbReference type="Pfam" id="PF01822">
    <property type="entry name" value="WSC"/>
    <property type="match status" value="1"/>
</dbReference>
<keyword evidence="4 5" id="KW-0472">Membrane</keyword>
<comment type="subcellular location">
    <subcellularLocation>
        <location evidence="1">Membrane</location>
        <topology evidence="1">Single-pass membrane protein</topology>
    </subcellularLocation>
</comment>
<name>A0A0F2M1F3_SPOSC</name>
<proteinExistence type="predicted"/>
<dbReference type="InterPro" id="IPR002889">
    <property type="entry name" value="WSC_carb-bd"/>
</dbReference>
<dbReference type="VEuPathDB" id="FungiDB:SPSK_04473"/>
<dbReference type="InterPro" id="IPR051694">
    <property type="entry name" value="Immunoregulatory_rcpt-like"/>
</dbReference>
<dbReference type="GO" id="GO:0016020">
    <property type="term" value="C:membrane"/>
    <property type="evidence" value="ECO:0007669"/>
    <property type="project" value="UniProtKB-SubCell"/>
</dbReference>
<gene>
    <name evidence="8" type="ORF">SPSK_04473</name>
</gene>
<accession>A0A0F2M1F3</accession>
<dbReference type="PANTHER" id="PTHR15549:SF30">
    <property type="entry name" value="MID2 DOMAIN-CONTAINING PROTEIN"/>
    <property type="match status" value="1"/>
</dbReference>
<feature type="transmembrane region" description="Helical" evidence="5">
    <location>
        <begin position="188"/>
        <end position="210"/>
    </location>
</feature>
<dbReference type="PANTHER" id="PTHR15549">
    <property type="entry name" value="PAIRED IMMUNOGLOBULIN-LIKE TYPE 2 RECEPTOR"/>
    <property type="match status" value="1"/>
</dbReference>
<evidence type="ECO:0000256" key="6">
    <source>
        <dbReference type="SAM" id="SignalP"/>
    </source>
</evidence>
<evidence type="ECO:0000313" key="9">
    <source>
        <dbReference type="Proteomes" id="UP000033710"/>
    </source>
</evidence>
<dbReference type="RefSeq" id="XP_016586199.1">
    <property type="nucleotide sequence ID" value="XM_016731279.1"/>
</dbReference>
<dbReference type="PROSITE" id="PS51212">
    <property type="entry name" value="WSC"/>
    <property type="match status" value="1"/>
</dbReference>